<accession>A0ABR9WNS7</accession>
<dbReference type="RefSeq" id="WP_194124721.1">
    <property type="nucleotide sequence ID" value="NZ_JACYGY010000002.1"/>
</dbReference>
<comment type="caution">
    <text evidence="1">The sequence shown here is derived from an EMBL/GenBank/DDBJ whole genome shotgun (WGS) entry which is preliminary data.</text>
</comment>
<gene>
    <name evidence="1" type="ORF">IEE83_31935</name>
</gene>
<dbReference type="EMBL" id="JACYGY010000002">
    <property type="protein sequence ID" value="MBE9466501.1"/>
    <property type="molecule type" value="Genomic_DNA"/>
</dbReference>
<reference evidence="2" key="1">
    <citation type="submission" date="2023-07" db="EMBL/GenBank/DDBJ databases">
        <title>Dyadobacter sp. nov 'subterranea' isolated from contaminted grondwater.</title>
        <authorList>
            <person name="Szabo I."/>
            <person name="Al-Omari J."/>
            <person name="Szerdahelyi S.G."/>
            <person name="Rado J."/>
        </authorList>
    </citation>
    <scope>NUCLEOTIDE SEQUENCE [LARGE SCALE GENOMIC DNA]</scope>
    <source>
        <strain evidence="2">UP-52</strain>
    </source>
</reference>
<keyword evidence="2" id="KW-1185">Reference proteome</keyword>
<sequence length="56" mass="6282">MKSPKGVRGKTGMWTITSRNQWLNTAVKGNFTKRSYGTKTTSISPGFYQRNVPMGQ</sequence>
<evidence type="ECO:0000313" key="2">
    <source>
        <dbReference type="Proteomes" id="UP000634134"/>
    </source>
</evidence>
<evidence type="ECO:0000313" key="1">
    <source>
        <dbReference type="EMBL" id="MBE9466501.1"/>
    </source>
</evidence>
<organism evidence="1 2">
    <name type="scientific">Dyadobacter subterraneus</name>
    <dbReference type="NCBI Taxonomy" id="2773304"/>
    <lineage>
        <taxon>Bacteria</taxon>
        <taxon>Pseudomonadati</taxon>
        <taxon>Bacteroidota</taxon>
        <taxon>Cytophagia</taxon>
        <taxon>Cytophagales</taxon>
        <taxon>Spirosomataceae</taxon>
        <taxon>Dyadobacter</taxon>
    </lineage>
</organism>
<proteinExistence type="predicted"/>
<dbReference type="Proteomes" id="UP000634134">
    <property type="component" value="Unassembled WGS sequence"/>
</dbReference>
<name>A0ABR9WNS7_9BACT</name>
<protein>
    <submittedName>
        <fullName evidence="1">Uncharacterized protein</fullName>
    </submittedName>
</protein>